<dbReference type="PANTHER" id="PTHR48100:SF15">
    <property type="entry name" value="SEDOHEPTULOSE 1,7-BISPHOSPHATASE"/>
    <property type="match status" value="1"/>
</dbReference>
<protein>
    <submittedName>
        <fullName evidence="3">Phosphoglycerate mutase</fullName>
    </submittedName>
</protein>
<organism evidence="3 4">
    <name type="scientific">Caballeronia telluris</name>
    <dbReference type="NCBI Taxonomy" id="326475"/>
    <lineage>
        <taxon>Bacteria</taxon>
        <taxon>Pseudomonadati</taxon>
        <taxon>Pseudomonadota</taxon>
        <taxon>Betaproteobacteria</taxon>
        <taxon>Burkholderiales</taxon>
        <taxon>Burkholderiaceae</taxon>
        <taxon>Caballeronia</taxon>
    </lineage>
</organism>
<dbReference type="InterPro" id="IPR013078">
    <property type="entry name" value="His_Pase_superF_clade-1"/>
</dbReference>
<dbReference type="Gene3D" id="3.40.50.1240">
    <property type="entry name" value="Phosphoglycerate mutase-like"/>
    <property type="match status" value="1"/>
</dbReference>
<dbReference type="SUPFAM" id="SSF53254">
    <property type="entry name" value="Phosphoglycerate mutase-like"/>
    <property type="match status" value="1"/>
</dbReference>
<dbReference type="SMART" id="SM00855">
    <property type="entry name" value="PGAM"/>
    <property type="match status" value="1"/>
</dbReference>
<dbReference type="AlphaFoldDB" id="A0A158IXU3"/>
<dbReference type="PANTHER" id="PTHR48100">
    <property type="entry name" value="BROAD-SPECIFICITY PHOSPHATASE YOR283W-RELATED"/>
    <property type="match status" value="1"/>
</dbReference>
<evidence type="ECO:0000256" key="2">
    <source>
        <dbReference type="PIRSR" id="PIRSR613078-2"/>
    </source>
</evidence>
<dbReference type="InterPro" id="IPR050275">
    <property type="entry name" value="PGM_Phosphatase"/>
</dbReference>
<dbReference type="RefSeq" id="WP_087631449.1">
    <property type="nucleotide sequence ID" value="NZ_FCNZ02000012.1"/>
</dbReference>
<feature type="binding site" evidence="2">
    <location>
        <position position="69"/>
    </location>
    <ligand>
        <name>substrate</name>
    </ligand>
</feature>
<accession>A0A158IXU3</accession>
<evidence type="ECO:0000256" key="1">
    <source>
        <dbReference type="PIRSR" id="PIRSR613078-1"/>
    </source>
</evidence>
<dbReference type="GO" id="GO:0101006">
    <property type="term" value="F:protein histidine phosphatase activity"/>
    <property type="evidence" value="ECO:0007669"/>
    <property type="project" value="TreeGrafter"/>
</dbReference>
<gene>
    <name evidence="3" type="ORF">AWB66_03531</name>
</gene>
<dbReference type="Proteomes" id="UP000054717">
    <property type="component" value="Unassembled WGS sequence"/>
</dbReference>
<comment type="caution">
    <text evidence="3">The sequence shown here is derived from an EMBL/GenBank/DDBJ whole genome shotgun (WGS) entry which is preliminary data.</text>
</comment>
<feature type="active site" description="Tele-phosphohistidine intermediate" evidence="1">
    <location>
        <position position="20"/>
    </location>
</feature>
<feature type="binding site" evidence="2">
    <location>
        <begin position="32"/>
        <end position="33"/>
    </location>
    <ligand>
        <name>substrate</name>
    </ligand>
</feature>
<sequence length="203" mass="22785">MNAPASEENAGQTELWLIRHGETQWSLSRQHTGRTDIPLTERGREQARLLAPILAQARFDRALTSPMARAIETCHLAGLGEHAEVEPELREWDYGIYEGRTTAEIREKEPGWSIWDSPIPEGESIGEIEARARKLVERLAATRGRIALFSHAHFLRILAGCWIGDSAALGAHLLLDTATISILGFERETRAIRQWNVRHPDIG</sequence>
<dbReference type="InterPro" id="IPR029033">
    <property type="entry name" value="His_PPase_superfam"/>
</dbReference>
<dbReference type="EMBL" id="FCNZ02000012">
    <property type="protein sequence ID" value="SAL61093.1"/>
    <property type="molecule type" value="Genomic_DNA"/>
</dbReference>
<evidence type="ECO:0000313" key="4">
    <source>
        <dbReference type="Proteomes" id="UP000054717"/>
    </source>
</evidence>
<feature type="binding site" evidence="2">
    <location>
        <begin position="91"/>
        <end position="94"/>
    </location>
    <ligand>
        <name>substrate</name>
    </ligand>
</feature>
<dbReference type="GO" id="GO:0070297">
    <property type="term" value="P:regulation of phosphorelay signal transduction system"/>
    <property type="evidence" value="ECO:0007669"/>
    <property type="project" value="TreeGrafter"/>
</dbReference>
<dbReference type="STRING" id="326475.AWB66_03531"/>
<evidence type="ECO:0000313" key="3">
    <source>
        <dbReference type="EMBL" id="SAL61093.1"/>
    </source>
</evidence>
<name>A0A158IXU3_9BURK</name>
<reference evidence="3" key="1">
    <citation type="submission" date="2016-01" db="EMBL/GenBank/DDBJ databases">
        <authorList>
            <person name="Peeters Charlotte."/>
        </authorList>
    </citation>
    <scope>NUCLEOTIDE SEQUENCE</scope>
    <source>
        <strain evidence="3">LMG 22936</strain>
    </source>
</reference>
<dbReference type="Pfam" id="PF00300">
    <property type="entry name" value="His_Phos_1"/>
    <property type="match status" value="1"/>
</dbReference>
<keyword evidence="4" id="KW-1185">Reference proteome</keyword>
<dbReference type="CDD" id="cd07067">
    <property type="entry name" value="HP_PGM_like"/>
    <property type="match status" value="1"/>
</dbReference>
<feature type="active site" description="Proton donor/acceptor" evidence="1">
    <location>
        <position position="91"/>
    </location>
</feature>
<proteinExistence type="predicted"/>